<dbReference type="InterPro" id="IPR029327">
    <property type="entry name" value="HAUS4"/>
</dbReference>
<protein>
    <submittedName>
        <fullName evidence="1">HAUS augmin-like complex subunit 4-domain-containing protein</fullName>
    </submittedName>
</protein>
<evidence type="ECO:0000313" key="1">
    <source>
        <dbReference type="EMBL" id="ORZ06868.1"/>
    </source>
</evidence>
<dbReference type="GO" id="GO:0070652">
    <property type="term" value="C:HAUS complex"/>
    <property type="evidence" value="ECO:0007669"/>
    <property type="project" value="InterPro"/>
</dbReference>
<keyword evidence="2" id="KW-1185">Reference proteome</keyword>
<dbReference type="Pfam" id="PF14735">
    <property type="entry name" value="HAUS4"/>
    <property type="match status" value="1"/>
</dbReference>
<dbReference type="PANTHER" id="PTHR16219:SF1">
    <property type="entry name" value="HAUS AUGMIN-LIKE COMPLEX SUBUNIT 4"/>
    <property type="match status" value="1"/>
</dbReference>
<evidence type="ECO:0000313" key="2">
    <source>
        <dbReference type="Proteomes" id="UP000193560"/>
    </source>
</evidence>
<comment type="caution">
    <text evidence="1">The sequence shown here is derived from an EMBL/GenBank/DDBJ whole genome shotgun (WGS) entry which is preliminary data.</text>
</comment>
<proteinExistence type="predicted"/>
<name>A0A1X2I0U6_9FUNG</name>
<dbReference type="GO" id="GO:0051011">
    <property type="term" value="F:microtubule minus-end binding"/>
    <property type="evidence" value="ECO:0007669"/>
    <property type="project" value="TreeGrafter"/>
</dbReference>
<dbReference type="AlphaFoldDB" id="A0A1X2I0U6"/>
<gene>
    <name evidence="1" type="ORF">BCR42DRAFT_426612</name>
</gene>
<sequence length="263" mass="30576">MNSNDNDTDYSPLIDSELQNMLYDSSIILSDKQRQTIQTYFYSLAKTSDTSDTWLLDKKDKDVVVKYIDDAIHLKYKQVAQLVSRFQPGLQIVIPIQQETANLLVSSVQRLCTKIENSKITLLQKKLALSKEITAYVKVILELMDVLWVIIQEFKYTFEKDKNQALDAYLDSMVDSTLLYIRKLHLSILVATYDDDLVNSLKSLRTMLKERLDLATKETSKASERLQNYHHLGPTFEKLRKTYGNVVNHIIATEDDIRRMERR</sequence>
<reference evidence="1 2" key="1">
    <citation type="submission" date="2016-07" db="EMBL/GenBank/DDBJ databases">
        <title>Pervasive Adenine N6-methylation of Active Genes in Fungi.</title>
        <authorList>
            <consortium name="DOE Joint Genome Institute"/>
            <person name="Mondo S.J."/>
            <person name="Dannebaum R.O."/>
            <person name="Kuo R.C."/>
            <person name="Labutti K."/>
            <person name="Haridas S."/>
            <person name="Kuo A."/>
            <person name="Salamov A."/>
            <person name="Ahrendt S.R."/>
            <person name="Lipzen A."/>
            <person name="Sullivan W."/>
            <person name="Andreopoulos W.B."/>
            <person name="Clum A."/>
            <person name="Lindquist E."/>
            <person name="Daum C."/>
            <person name="Ramamoorthy G.K."/>
            <person name="Gryganskyi A."/>
            <person name="Culley D."/>
            <person name="Magnuson J.K."/>
            <person name="James T.Y."/>
            <person name="O'Malley M.A."/>
            <person name="Stajich J.E."/>
            <person name="Spatafora J.W."/>
            <person name="Visel A."/>
            <person name="Grigoriev I.V."/>
        </authorList>
    </citation>
    <scope>NUCLEOTIDE SEQUENCE [LARGE SCALE GENOMIC DNA]</scope>
    <source>
        <strain evidence="1 2">NRRL 1336</strain>
    </source>
</reference>
<dbReference type="OrthoDB" id="66964at2759"/>
<dbReference type="GO" id="GO:0051225">
    <property type="term" value="P:spindle assembly"/>
    <property type="evidence" value="ECO:0007669"/>
    <property type="project" value="InterPro"/>
</dbReference>
<dbReference type="PANTHER" id="PTHR16219">
    <property type="entry name" value="AUGMIN SUBUNIT 4 FAMILY MEMBER"/>
    <property type="match status" value="1"/>
</dbReference>
<dbReference type="EMBL" id="MCGE01000037">
    <property type="protein sequence ID" value="ORZ06868.1"/>
    <property type="molecule type" value="Genomic_DNA"/>
</dbReference>
<accession>A0A1X2I0U6</accession>
<dbReference type="Proteomes" id="UP000193560">
    <property type="component" value="Unassembled WGS sequence"/>
</dbReference>
<organism evidence="1 2">
    <name type="scientific">Absidia repens</name>
    <dbReference type="NCBI Taxonomy" id="90262"/>
    <lineage>
        <taxon>Eukaryota</taxon>
        <taxon>Fungi</taxon>
        <taxon>Fungi incertae sedis</taxon>
        <taxon>Mucoromycota</taxon>
        <taxon>Mucoromycotina</taxon>
        <taxon>Mucoromycetes</taxon>
        <taxon>Mucorales</taxon>
        <taxon>Cunninghamellaceae</taxon>
        <taxon>Absidia</taxon>
    </lineage>
</organism>
<dbReference type="STRING" id="90262.A0A1X2I0U6"/>